<dbReference type="HOGENOM" id="CLU_205688_0_0_9"/>
<evidence type="ECO:0000313" key="2">
    <source>
        <dbReference type="Proteomes" id="UP000001401"/>
    </source>
</evidence>
<keyword evidence="2" id="KW-1185">Reference proteome</keyword>
<dbReference type="KEGG" id="bco:Bcell_2703"/>
<dbReference type="EMBL" id="CP002394">
    <property type="protein sequence ID" value="ADU30958.1"/>
    <property type="molecule type" value="Genomic_DNA"/>
</dbReference>
<evidence type="ECO:0000313" key="1">
    <source>
        <dbReference type="EMBL" id="ADU30958.1"/>
    </source>
</evidence>
<protein>
    <submittedName>
        <fullName evidence="1">Uncharacterized protein</fullName>
    </submittedName>
</protein>
<dbReference type="AlphaFoldDB" id="E6TVE1"/>
<sequence length="66" mass="8099">MNPSEQPLPKKIRWIYFKQVFDSKFQANCLKAKIEDNWVNGYEIGPWVEIRKLKNNRYVVRYTYDE</sequence>
<reference evidence="1" key="1">
    <citation type="submission" date="2010-12" db="EMBL/GenBank/DDBJ databases">
        <title>Complete sequence of Bacillus cellulosilyticus DSM 2522.</title>
        <authorList>
            <consortium name="US DOE Joint Genome Institute"/>
            <person name="Lucas S."/>
            <person name="Copeland A."/>
            <person name="Lapidus A."/>
            <person name="Cheng J.-F."/>
            <person name="Bruce D."/>
            <person name="Goodwin L."/>
            <person name="Pitluck S."/>
            <person name="Chertkov O."/>
            <person name="Detter J.C."/>
            <person name="Han C."/>
            <person name="Tapia R."/>
            <person name="Land M."/>
            <person name="Hauser L."/>
            <person name="Jeffries C."/>
            <person name="Kyrpides N."/>
            <person name="Ivanova N."/>
            <person name="Mikhailova N."/>
            <person name="Brumm P."/>
            <person name="Mead D."/>
            <person name="Woyke T."/>
        </authorList>
    </citation>
    <scope>NUCLEOTIDE SEQUENCE [LARGE SCALE GENOMIC DNA]</scope>
    <source>
        <strain evidence="1">DSM 2522</strain>
    </source>
</reference>
<dbReference type="RefSeq" id="WP_013489291.1">
    <property type="nucleotide sequence ID" value="NC_014829.1"/>
</dbReference>
<proteinExistence type="predicted"/>
<gene>
    <name evidence="1" type="ordered locus">Bcell_2703</name>
</gene>
<name>E6TVE1_EVAC2</name>
<dbReference type="eggNOG" id="ENOG5033H0P">
    <property type="taxonomic scope" value="Bacteria"/>
</dbReference>
<dbReference type="OrthoDB" id="2376918at2"/>
<accession>E6TVE1</accession>
<organism evidence="1 2">
    <name type="scientific">Evansella cellulosilytica (strain ATCC 21833 / DSM 2522 / FERM P-1141 / JCM 9156 / N-4)</name>
    <name type="common">Bacillus cellulosilyticus</name>
    <dbReference type="NCBI Taxonomy" id="649639"/>
    <lineage>
        <taxon>Bacteria</taxon>
        <taxon>Bacillati</taxon>
        <taxon>Bacillota</taxon>
        <taxon>Bacilli</taxon>
        <taxon>Bacillales</taxon>
        <taxon>Bacillaceae</taxon>
        <taxon>Evansella</taxon>
    </lineage>
</organism>
<dbReference type="Proteomes" id="UP000001401">
    <property type="component" value="Chromosome"/>
</dbReference>